<evidence type="ECO:0000256" key="2">
    <source>
        <dbReference type="ARBA" id="ARBA00023125"/>
    </source>
</evidence>
<dbReference type="InterPro" id="IPR001647">
    <property type="entry name" value="HTH_TetR"/>
</dbReference>
<gene>
    <name evidence="7" type="ORF">G5C65_10695</name>
</gene>
<organism evidence="7 8">
    <name type="scientific">Streptomyces boncukensis</name>
    <dbReference type="NCBI Taxonomy" id="2711219"/>
    <lineage>
        <taxon>Bacteria</taxon>
        <taxon>Bacillati</taxon>
        <taxon>Actinomycetota</taxon>
        <taxon>Actinomycetes</taxon>
        <taxon>Kitasatosporales</taxon>
        <taxon>Streptomycetaceae</taxon>
        <taxon>Streptomyces</taxon>
    </lineage>
</organism>
<dbReference type="InterPro" id="IPR041586">
    <property type="entry name" value="PsrA_TetR_C"/>
</dbReference>
<keyword evidence="2 4" id="KW-0238">DNA-binding</keyword>
<keyword evidence="3" id="KW-0804">Transcription</keyword>
<evidence type="ECO:0000256" key="4">
    <source>
        <dbReference type="PROSITE-ProRule" id="PRU00335"/>
    </source>
</evidence>
<evidence type="ECO:0000313" key="8">
    <source>
        <dbReference type="Proteomes" id="UP000477722"/>
    </source>
</evidence>
<feature type="domain" description="HTH tetR-type" evidence="6">
    <location>
        <begin position="12"/>
        <end position="73"/>
    </location>
</feature>
<proteinExistence type="predicted"/>
<protein>
    <submittedName>
        <fullName evidence="7">TetR family transcriptional regulator</fullName>
    </submittedName>
</protein>
<evidence type="ECO:0000256" key="3">
    <source>
        <dbReference type="ARBA" id="ARBA00023163"/>
    </source>
</evidence>
<dbReference type="GO" id="GO:0000976">
    <property type="term" value="F:transcription cis-regulatory region binding"/>
    <property type="evidence" value="ECO:0007669"/>
    <property type="project" value="TreeGrafter"/>
</dbReference>
<evidence type="ECO:0000256" key="1">
    <source>
        <dbReference type="ARBA" id="ARBA00023015"/>
    </source>
</evidence>
<dbReference type="Gene3D" id="1.10.357.10">
    <property type="entry name" value="Tetracycline Repressor, domain 2"/>
    <property type="match status" value="1"/>
</dbReference>
<dbReference type="EMBL" id="JAAKZZ010000080">
    <property type="protein sequence ID" value="NGO68814.1"/>
    <property type="molecule type" value="Genomic_DNA"/>
</dbReference>
<feature type="region of interest" description="Disordered" evidence="5">
    <location>
        <begin position="211"/>
        <end position="233"/>
    </location>
</feature>
<sequence>MAGSASASTRGGETREQILAAAERLFAERGVAAVSNRQVSEAAGQANNYAVGYHFGSKTELVLAVVRKHDQSVELRRAEAVAATRGSERVRDWVHCLVRPTIDYLAALEPPTWLARFLAQAMTEPSLRAPILAANDGSPTLREVRAALTRLLPMQPEEVRDERSAMARHLLVHMCAERERALHEGGETPRATWEATGTGLIDAITAVFLAPATPVPPRGRGPSDGSPRRRRAR</sequence>
<dbReference type="RefSeq" id="WP_165298512.1">
    <property type="nucleotide sequence ID" value="NZ_JAAKZZ010000080.1"/>
</dbReference>
<feature type="DNA-binding region" description="H-T-H motif" evidence="4">
    <location>
        <begin position="36"/>
        <end position="55"/>
    </location>
</feature>
<dbReference type="Proteomes" id="UP000477722">
    <property type="component" value="Unassembled WGS sequence"/>
</dbReference>
<dbReference type="PANTHER" id="PTHR30055:SF234">
    <property type="entry name" value="HTH-TYPE TRANSCRIPTIONAL REGULATOR BETI"/>
    <property type="match status" value="1"/>
</dbReference>
<keyword evidence="1" id="KW-0805">Transcription regulation</keyword>
<dbReference type="AlphaFoldDB" id="A0A6G4WWA4"/>
<name>A0A6G4WWA4_9ACTN</name>
<dbReference type="PANTHER" id="PTHR30055">
    <property type="entry name" value="HTH-TYPE TRANSCRIPTIONAL REGULATOR RUTR"/>
    <property type="match status" value="1"/>
</dbReference>
<reference evidence="7 8" key="1">
    <citation type="submission" date="2020-02" db="EMBL/GenBank/DDBJ databases">
        <title>Whole-genome analyses of novel actinobacteria.</title>
        <authorList>
            <person name="Sahin N."/>
            <person name="Tatar D."/>
        </authorList>
    </citation>
    <scope>NUCLEOTIDE SEQUENCE [LARGE SCALE GENOMIC DNA]</scope>
    <source>
        <strain evidence="7 8">SB3404</strain>
    </source>
</reference>
<dbReference type="Pfam" id="PF17939">
    <property type="entry name" value="TetR_C_30"/>
    <property type="match status" value="1"/>
</dbReference>
<dbReference type="GO" id="GO:0003700">
    <property type="term" value="F:DNA-binding transcription factor activity"/>
    <property type="evidence" value="ECO:0007669"/>
    <property type="project" value="TreeGrafter"/>
</dbReference>
<keyword evidence="8" id="KW-1185">Reference proteome</keyword>
<evidence type="ECO:0000256" key="5">
    <source>
        <dbReference type="SAM" id="MobiDB-lite"/>
    </source>
</evidence>
<dbReference type="Pfam" id="PF00440">
    <property type="entry name" value="TetR_N"/>
    <property type="match status" value="1"/>
</dbReference>
<dbReference type="InterPro" id="IPR050109">
    <property type="entry name" value="HTH-type_TetR-like_transc_reg"/>
</dbReference>
<evidence type="ECO:0000259" key="6">
    <source>
        <dbReference type="PROSITE" id="PS50977"/>
    </source>
</evidence>
<dbReference type="PROSITE" id="PS50977">
    <property type="entry name" value="HTH_TETR_2"/>
    <property type="match status" value="1"/>
</dbReference>
<comment type="caution">
    <text evidence="7">The sequence shown here is derived from an EMBL/GenBank/DDBJ whole genome shotgun (WGS) entry which is preliminary data.</text>
</comment>
<evidence type="ECO:0000313" key="7">
    <source>
        <dbReference type="EMBL" id="NGO68814.1"/>
    </source>
</evidence>
<accession>A0A6G4WWA4</accession>
<dbReference type="InterPro" id="IPR009057">
    <property type="entry name" value="Homeodomain-like_sf"/>
</dbReference>
<dbReference type="SUPFAM" id="SSF46689">
    <property type="entry name" value="Homeodomain-like"/>
    <property type="match status" value="1"/>
</dbReference>